<evidence type="ECO:0008006" key="4">
    <source>
        <dbReference type="Google" id="ProtNLM"/>
    </source>
</evidence>
<feature type="chain" id="PRO_5045195111" description="DUF5666 domain-containing protein" evidence="1">
    <location>
        <begin position="24"/>
        <end position="166"/>
    </location>
</feature>
<accession>A0ABP4WL12</accession>
<comment type="caution">
    <text evidence="2">The sequence shown here is derived from an EMBL/GenBank/DDBJ whole genome shotgun (WGS) entry which is preliminary data.</text>
</comment>
<reference evidence="3" key="1">
    <citation type="journal article" date="2019" name="Int. J. Syst. Evol. Microbiol.">
        <title>The Global Catalogue of Microorganisms (GCM) 10K type strain sequencing project: providing services to taxonomists for standard genome sequencing and annotation.</title>
        <authorList>
            <consortium name="The Broad Institute Genomics Platform"/>
            <consortium name="The Broad Institute Genome Sequencing Center for Infectious Disease"/>
            <person name="Wu L."/>
            <person name="Ma J."/>
        </authorList>
    </citation>
    <scope>NUCLEOTIDE SEQUENCE [LARGE SCALE GENOMIC DNA]</scope>
    <source>
        <strain evidence="3">JCM 14735</strain>
    </source>
</reference>
<keyword evidence="1" id="KW-0732">Signal</keyword>
<proteinExistence type="predicted"/>
<dbReference type="EMBL" id="BAAAOA010000016">
    <property type="protein sequence ID" value="GAA1757167.1"/>
    <property type="molecule type" value="Genomic_DNA"/>
</dbReference>
<dbReference type="PROSITE" id="PS51257">
    <property type="entry name" value="PROKAR_LIPOPROTEIN"/>
    <property type="match status" value="1"/>
</dbReference>
<dbReference type="Proteomes" id="UP001501204">
    <property type="component" value="Unassembled WGS sequence"/>
</dbReference>
<evidence type="ECO:0000313" key="3">
    <source>
        <dbReference type="Proteomes" id="UP001501204"/>
    </source>
</evidence>
<name>A0ABP4WL12_9MICC</name>
<protein>
    <recommendedName>
        <fullName evidence="4">DUF5666 domain-containing protein</fullName>
    </recommendedName>
</protein>
<sequence length="166" mass="18019">MRIRDRSSTRVLSAMLAAVTVLGLVGCNQDDPVPAEGEFMGNPTPYGVGTPTEENKVVYEGQYNQEFINEAENYVGQQVTISGQVSRTLSPETFAIAGPADPMLIVEEREIPAVTDGESVEITGMMQESFSVVEVEEQLGIDLEDELYADFQGENYVMATQGWAGG</sequence>
<gene>
    <name evidence="2" type="ORF">GCM10009767_15650</name>
</gene>
<feature type="signal peptide" evidence="1">
    <location>
        <begin position="1"/>
        <end position="23"/>
    </location>
</feature>
<evidence type="ECO:0000313" key="2">
    <source>
        <dbReference type="EMBL" id="GAA1757167.1"/>
    </source>
</evidence>
<organism evidence="2 3">
    <name type="scientific">Kocuria aegyptia</name>
    <dbReference type="NCBI Taxonomy" id="330943"/>
    <lineage>
        <taxon>Bacteria</taxon>
        <taxon>Bacillati</taxon>
        <taxon>Actinomycetota</taxon>
        <taxon>Actinomycetes</taxon>
        <taxon>Micrococcales</taxon>
        <taxon>Micrococcaceae</taxon>
        <taxon>Kocuria</taxon>
    </lineage>
</organism>
<keyword evidence="3" id="KW-1185">Reference proteome</keyword>
<evidence type="ECO:0000256" key="1">
    <source>
        <dbReference type="SAM" id="SignalP"/>
    </source>
</evidence>
<dbReference type="RefSeq" id="WP_344121323.1">
    <property type="nucleotide sequence ID" value="NZ_BAAAOA010000016.1"/>
</dbReference>